<dbReference type="EMBL" id="JAVHNS010000008">
    <property type="protein sequence ID" value="KAK6346402.1"/>
    <property type="molecule type" value="Genomic_DNA"/>
</dbReference>
<accession>A0AAV9USH8</accession>
<evidence type="ECO:0000256" key="2">
    <source>
        <dbReference type="ARBA" id="ARBA00022694"/>
    </source>
</evidence>
<dbReference type="CDD" id="cd02576">
    <property type="entry name" value="PseudoU_synth_ScPUS7"/>
    <property type="match status" value="1"/>
</dbReference>
<organism evidence="6 7">
    <name type="scientific">Orbilia blumenaviensis</name>
    <dbReference type="NCBI Taxonomy" id="1796055"/>
    <lineage>
        <taxon>Eukaryota</taxon>
        <taxon>Fungi</taxon>
        <taxon>Dikarya</taxon>
        <taxon>Ascomycota</taxon>
        <taxon>Pezizomycotina</taxon>
        <taxon>Orbiliomycetes</taxon>
        <taxon>Orbiliales</taxon>
        <taxon>Orbiliaceae</taxon>
        <taxon>Orbilia</taxon>
    </lineage>
</organism>
<dbReference type="InterPro" id="IPR011760">
    <property type="entry name" value="PsdUridine_synth_TruD_insert"/>
</dbReference>
<reference evidence="6 7" key="1">
    <citation type="submission" date="2019-10" db="EMBL/GenBank/DDBJ databases">
        <authorList>
            <person name="Palmer J.M."/>
        </authorList>
    </citation>
    <scope>NUCLEOTIDE SEQUENCE [LARGE SCALE GENOMIC DNA]</scope>
    <source>
        <strain evidence="6 7">TWF730</strain>
    </source>
</reference>
<evidence type="ECO:0000256" key="3">
    <source>
        <dbReference type="ARBA" id="ARBA00023235"/>
    </source>
</evidence>
<dbReference type="PANTHER" id="PTHR13326:SF21">
    <property type="entry name" value="PSEUDOURIDYLATE SYNTHASE PUS7L"/>
    <property type="match status" value="1"/>
</dbReference>
<dbReference type="GO" id="GO:0005634">
    <property type="term" value="C:nucleus"/>
    <property type="evidence" value="ECO:0007669"/>
    <property type="project" value="TreeGrafter"/>
</dbReference>
<evidence type="ECO:0000256" key="4">
    <source>
        <dbReference type="SAM" id="MobiDB-lite"/>
    </source>
</evidence>
<sequence>MSSSSSSRQLEDPDLAPPAKRLKSSLSNSGNVPSTVPTGRVEKFVRTEESVGITEFLCPDAVGFQGLLKQRYTDFLVNEIDKDGNVLRLKSLSVERRRVNAPTANPKVQSDKPLADSTEANGSSSAAAKVAEKEEETPLTGNEDTVSSEAPVVSEAPKPFELEDADRALLISWLGSDIVSGLVKLYNDILIIEREIRPNYKIVTPETKLKSPKPIDDKDARSQLHRSIRNVFSGKILTATTDEYEIEFWANKISGAKPNNQEQKKKERPTLESWDSLGGEFLHFNLYKENKDTMECLNLLGKFLRTSPKSFAFAGTKDRRAVTVQRVSVHKLRADKIEAINKKLKGLKAGDFEYKNYGLDLGDLKGNEFTISLRDCVFPEGSDVTKVIEERVSALREKGYINYYGLQRFGTFSISTHEIGKSMLLGDWKTAVYQAMAYDDQTLETAPPDERQRAAACKLWFEDPASISKTVEAQKLMPGKFVSENAILRWLSKPNTVNDYLGALQKIPRNLRLMFVHAYQSYVWNNVVSERLKRYGTTIREGDLVVISAEEEAASNPVADPDEEEFAQEANEERFVRARPVTEEEVASGKFTIYDVVLPSPGWDVTYPQNDLRDLYAEIMGKDGLDPFSMVRNQKELSMAGHYRRLLYKPERVAWEMKRYEDPNDQLVETDLMYVQRQRSEGKGKPLSRDEGLIQEAVDKPAGSRTAVIIKLTLGTSQYATMALRELTKGGILSQPSQAPKKDQADTDVKMQEA</sequence>
<protein>
    <recommendedName>
        <fullName evidence="5">TRUD domain-containing protein</fullName>
    </recommendedName>
</protein>
<dbReference type="PROSITE" id="PS01268">
    <property type="entry name" value="UPF0024"/>
    <property type="match status" value="1"/>
</dbReference>
<feature type="compositionally biased region" description="Polar residues" evidence="4">
    <location>
        <begin position="24"/>
        <end position="37"/>
    </location>
</feature>
<evidence type="ECO:0000259" key="5">
    <source>
        <dbReference type="PROSITE" id="PS50984"/>
    </source>
</evidence>
<dbReference type="NCBIfam" id="TIGR00094">
    <property type="entry name" value="tRNA_TruD_broad"/>
    <property type="match status" value="1"/>
</dbReference>
<dbReference type="GO" id="GO:0003723">
    <property type="term" value="F:RNA binding"/>
    <property type="evidence" value="ECO:0007669"/>
    <property type="project" value="InterPro"/>
</dbReference>
<feature type="domain" description="TRUD" evidence="5">
    <location>
        <begin position="399"/>
        <end position="649"/>
    </location>
</feature>
<evidence type="ECO:0000256" key="1">
    <source>
        <dbReference type="ARBA" id="ARBA00007953"/>
    </source>
</evidence>
<feature type="region of interest" description="Disordered" evidence="4">
    <location>
        <begin position="1"/>
        <end position="37"/>
    </location>
</feature>
<dbReference type="PANTHER" id="PTHR13326">
    <property type="entry name" value="TRNA PSEUDOURIDINE SYNTHASE D"/>
    <property type="match status" value="1"/>
</dbReference>
<comment type="caution">
    <text evidence="6">The sequence shown here is derived from an EMBL/GenBank/DDBJ whole genome shotgun (WGS) entry which is preliminary data.</text>
</comment>
<dbReference type="InterPro" id="IPR020103">
    <property type="entry name" value="PsdUridine_synth_cat_dom_sf"/>
</dbReference>
<dbReference type="InterPro" id="IPR042214">
    <property type="entry name" value="TruD_catalytic"/>
</dbReference>
<proteinExistence type="inferred from homology"/>
<evidence type="ECO:0000313" key="6">
    <source>
        <dbReference type="EMBL" id="KAK6346402.1"/>
    </source>
</evidence>
<keyword evidence="2" id="KW-0819">tRNA processing</keyword>
<dbReference type="PROSITE" id="PS50984">
    <property type="entry name" value="TRUD"/>
    <property type="match status" value="1"/>
</dbReference>
<gene>
    <name evidence="6" type="ORF">TWF730_010728</name>
</gene>
<dbReference type="InterPro" id="IPR001656">
    <property type="entry name" value="PsdUridine_synth_TruD"/>
</dbReference>
<keyword evidence="3" id="KW-0413">Isomerase</keyword>
<dbReference type="Gene3D" id="3.30.2350.20">
    <property type="entry name" value="TruD, catalytic domain"/>
    <property type="match status" value="2"/>
</dbReference>
<dbReference type="Proteomes" id="UP001373714">
    <property type="component" value="Unassembled WGS sequence"/>
</dbReference>
<dbReference type="GO" id="GO:0009982">
    <property type="term" value="F:pseudouridine synthase activity"/>
    <property type="evidence" value="ECO:0007669"/>
    <property type="project" value="InterPro"/>
</dbReference>
<dbReference type="AlphaFoldDB" id="A0AAV9USH8"/>
<feature type="compositionally biased region" description="Basic and acidic residues" evidence="4">
    <location>
        <begin position="740"/>
        <end position="754"/>
    </location>
</feature>
<name>A0AAV9USH8_9PEZI</name>
<dbReference type="GO" id="GO:0001522">
    <property type="term" value="P:pseudouridine synthesis"/>
    <property type="evidence" value="ECO:0007669"/>
    <property type="project" value="InterPro"/>
</dbReference>
<feature type="compositionally biased region" description="Polar residues" evidence="4">
    <location>
        <begin position="139"/>
        <end position="148"/>
    </location>
</feature>
<dbReference type="InterPro" id="IPR020119">
    <property type="entry name" value="PsdUridine_synth_TruD_CS"/>
</dbReference>
<feature type="region of interest" description="Disordered" evidence="4">
    <location>
        <begin position="731"/>
        <end position="754"/>
    </location>
</feature>
<dbReference type="GO" id="GO:0008033">
    <property type="term" value="P:tRNA processing"/>
    <property type="evidence" value="ECO:0007669"/>
    <property type="project" value="UniProtKB-KW"/>
</dbReference>
<evidence type="ECO:0000313" key="7">
    <source>
        <dbReference type="Proteomes" id="UP001373714"/>
    </source>
</evidence>
<dbReference type="SUPFAM" id="SSF55120">
    <property type="entry name" value="Pseudouridine synthase"/>
    <property type="match status" value="1"/>
</dbReference>
<dbReference type="PIRSF" id="PIRSF037016">
    <property type="entry name" value="Pseudouridin_synth_euk_prd"/>
    <property type="match status" value="1"/>
</dbReference>
<keyword evidence="7" id="KW-1185">Reference proteome</keyword>
<feature type="region of interest" description="Disordered" evidence="4">
    <location>
        <begin position="98"/>
        <end position="153"/>
    </location>
</feature>
<dbReference type="Pfam" id="PF01142">
    <property type="entry name" value="TruD"/>
    <property type="match status" value="1"/>
</dbReference>
<comment type="similarity">
    <text evidence="1">Belongs to the pseudouridine synthase TruD family.</text>
</comment>